<evidence type="ECO:0000313" key="4">
    <source>
        <dbReference type="Proteomes" id="UP001610446"/>
    </source>
</evidence>
<evidence type="ECO:0000256" key="1">
    <source>
        <dbReference type="SAM" id="MobiDB-lite"/>
    </source>
</evidence>
<keyword evidence="4" id="KW-1185">Reference proteome</keyword>
<evidence type="ECO:0000256" key="2">
    <source>
        <dbReference type="SAM" id="Phobius"/>
    </source>
</evidence>
<feature type="region of interest" description="Disordered" evidence="1">
    <location>
        <begin position="51"/>
        <end position="154"/>
    </location>
</feature>
<comment type="caution">
    <text evidence="3">The sequence shown here is derived from an EMBL/GenBank/DDBJ whole genome shotgun (WGS) entry which is preliminary data.</text>
</comment>
<dbReference type="PANTHER" id="PTHR16861">
    <property type="entry name" value="GLYCOPROTEIN 38"/>
    <property type="match status" value="1"/>
</dbReference>
<dbReference type="Proteomes" id="UP001610446">
    <property type="component" value="Unassembled WGS sequence"/>
</dbReference>
<feature type="compositionally biased region" description="Polar residues" evidence="1">
    <location>
        <begin position="65"/>
        <end position="74"/>
    </location>
</feature>
<proteinExistence type="predicted"/>
<keyword evidence="2" id="KW-0472">Membrane</keyword>
<evidence type="ECO:0000313" key="3">
    <source>
        <dbReference type="EMBL" id="KAL2845939.1"/>
    </source>
</evidence>
<keyword evidence="2" id="KW-1133">Transmembrane helix</keyword>
<reference evidence="3 4" key="1">
    <citation type="submission" date="2024-07" db="EMBL/GenBank/DDBJ databases">
        <title>Section-level genome sequencing and comparative genomics of Aspergillus sections Usti and Cavernicolus.</title>
        <authorList>
            <consortium name="Lawrence Berkeley National Laboratory"/>
            <person name="Nybo J.L."/>
            <person name="Vesth T.C."/>
            <person name="Theobald S."/>
            <person name="Frisvad J.C."/>
            <person name="Larsen T.O."/>
            <person name="Kjaerboelling I."/>
            <person name="Rothschild-Mancinelli K."/>
            <person name="Lyhne E.K."/>
            <person name="Kogle M.E."/>
            <person name="Barry K."/>
            <person name="Clum A."/>
            <person name="Na H."/>
            <person name="Ledsgaard L."/>
            <person name="Lin J."/>
            <person name="Lipzen A."/>
            <person name="Kuo A."/>
            <person name="Riley R."/>
            <person name="Mondo S."/>
            <person name="Labutti K."/>
            <person name="Haridas S."/>
            <person name="Pangalinan J."/>
            <person name="Salamov A.A."/>
            <person name="Simmons B.A."/>
            <person name="Magnuson J.K."/>
            <person name="Chen J."/>
            <person name="Drula E."/>
            <person name="Henrissat B."/>
            <person name="Wiebenga A."/>
            <person name="Lubbers R.J."/>
            <person name="Gomes A.C."/>
            <person name="Makela M.R."/>
            <person name="Stajich J."/>
            <person name="Grigoriev I.V."/>
            <person name="Mortensen U.H."/>
            <person name="De Vries R.P."/>
            <person name="Baker S.E."/>
            <person name="Andersen M.R."/>
        </authorList>
    </citation>
    <scope>NUCLEOTIDE SEQUENCE [LARGE SCALE GENOMIC DNA]</scope>
    <source>
        <strain evidence="3 4">CBS 123904</strain>
    </source>
</reference>
<gene>
    <name evidence="3" type="ORF">BJY01DRAFT_213793</name>
</gene>
<name>A0ABR4K2C2_9EURO</name>
<feature type="transmembrane region" description="Helical" evidence="2">
    <location>
        <begin position="159"/>
        <end position="182"/>
    </location>
</feature>
<keyword evidence="2" id="KW-0812">Transmembrane</keyword>
<sequence>MNICWNKVNSEVGLVYEDELNKLYSSLTADDPSATTYAFDLASLLPITASSSFSSPRSLSVPSSQTEGVITTITIRPDDGEDDHNTSTFDTSRGTTTEAATPTPWSPEPSEHSSSSLTPSTLGITITDSSTTTTPTLSPNTSNSPGPGPDSSSGLSGGAIAGIGIAAIVVAAIVLGGIFLLLRPRNSRGILRLGAGSGSGSGAEIYTVPAELDSTRPVEQAVYEAYGRSIRRPRGSLGPHELPIGARAL</sequence>
<feature type="compositionally biased region" description="Low complexity" evidence="1">
    <location>
        <begin position="86"/>
        <end position="103"/>
    </location>
</feature>
<evidence type="ECO:0008006" key="5">
    <source>
        <dbReference type="Google" id="ProtNLM"/>
    </source>
</evidence>
<organism evidence="3 4">
    <name type="scientific">Aspergillus pseudoustus</name>
    <dbReference type="NCBI Taxonomy" id="1810923"/>
    <lineage>
        <taxon>Eukaryota</taxon>
        <taxon>Fungi</taxon>
        <taxon>Dikarya</taxon>
        <taxon>Ascomycota</taxon>
        <taxon>Pezizomycotina</taxon>
        <taxon>Eurotiomycetes</taxon>
        <taxon>Eurotiomycetidae</taxon>
        <taxon>Eurotiales</taxon>
        <taxon>Aspergillaceae</taxon>
        <taxon>Aspergillus</taxon>
        <taxon>Aspergillus subgen. Nidulantes</taxon>
    </lineage>
</organism>
<protein>
    <recommendedName>
        <fullName evidence="5">Mid2 domain-containing protein</fullName>
    </recommendedName>
</protein>
<feature type="compositionally biased region" description="Low complexity" evidence="1">
    <location>
        <begin position="112"/>
        <end position="154"/>
    </location>
</feature>
<dbReference type="EMBL" id="JBFXLU010000067">
    <property type="protein sequence ID" value="KAL2845939.1"/>
    <property type="molecule type" value="Genomic_DNA"/>
</dbReference>
<dbReference type="PANTHER" id="PTHR16861:SF4">
    <property type="entry name" value="SH3 DOMAIN PROTEIN (AFU_ORTHOLOGUE AFUA_1G13610)"/>
    <property type="match status" value="1"/>
</dbReference>
<accession>A0ABR4K2C2</accession>
<feature type="compositionally biased region" description="Low complexity" evidence="1">
    <location>
        <begin position="51"/>
        <end position="64"/>
    </location>
</feature>